<keyword evidence="1" id="KW-1133">Transmembrane helix</keyword>
<dbReference type="Proteomes" id="UP000829196">
    <property type="component" value="Unassembled WGS sequence"/>
</dbReference>
<evidence type="ECO:0000313" key="3">
    <source>
        <dbReference type="Proteomes" id="UP000829196"/>
    </source>
</evidence>
<sequence length="81" mass="9312">MHISRLLLAGGIAAMMLIFHFQAANRFCQKMYTLCFICIAISIRSLLKFVHLAMELSPQFSIDMIKVTHRHAITLLKLQNH</sequence>
<accession>A0A8T3BK52</accession>
<comment type="caution">
    <text evidence="2">The sequence shown here is derived from an EMBL/GenBank/DDBJ whole genome shotgun (WGS) entry which is preliminary data.</text>
</comment>
<organism evidence="2 3">
    <name type="scientific">Dendrobium nobile</name>
    <name type="common">Orchid</name>
    <dbReference type="NCBI Taxonomy" id="94219"/>
    <lineage>
        <taxon>Eukaryota</taxon>
        <taxon>Viridiplantae</taxon>
        <taxon>Streptophyta</taxon>
        <taxon>Embryophyta</taxon>
        <taxon>Tracheophyta</taxon>
        <taxon>Spermatophyta</taxon>
        <taxon>Magnoliopsida</taxon>
        <taxon>Liliopsida</taxon>
        <taxon>Asparagales</taxon>
        <taxon>Orchidaceae</taxon>
        <taxon>Epidendroideae</taxon>
        <taxon>Malaxideae</taxon>
        <taxon>Dendrobiinae</taxon>
        <taxon>Dendrobium</taxon>
    </lineage>
</organism>
<keyword evidence="1" id="KW-0812">Transmembrane</keyword>
<proteinExistence type="predicted"/>
<dbReference type="EMBL" id="JAGYWB010000008">
    <property type="protein sequence ID" value="KAI0513518.1"/>
    <property type="molecule type" value="Genomic_DNA"/>
</dbReference>
<evidence type="ECO:0000313" key="2">
    <source>
        <dbReference type="EMBL" id="KAI0513518.1"/>
    </source>
</evidence>
<name>A0A8T3BK52_DENNO</name>
<evidence type="ECO:0000256" key="1">
    <source>
        <dbReference type="SAM" id="Phobius"/>
    </source>
</evidence>
<protein>
    <submittedName>
        <fullName evidence="2">Uncharacterized protein</fullName>
    </submittedName>
</protein>
<keyword evidence="3" id="KW-1185">Reference proteome</keyword>
<gene>
    <name evidence="2" type="ORF">KFK09_009542</name>
</gene>
<keyword evidence="1" id="KW-0472">Membrane</keyword>
<dbReference type="AlphaFoldDB" id="A0A8T3BK52"/>
<feature type="transmembrane region" description="Helical" evidence="1">
    <location>
        <begin position="6"/>
        <end position="24"/>
    </location>
</feature>
<reference evidence="2" key="1">
    <citation type="journal article" date="2022" name="Front. Genet.">
        <title>Chromosome-Scale Assembly of the Dendrobium nobile Genome Provides Insights Into the Molecular Mechanism of the Biosynthesis of the Medicinal Active Ingredient of Dendrobium.</title>
        <authorList>
            <person name="Xu Q."/>
            <person name="Niu S.-C."/>
            <person name="Li K.-L."/>
            <person name="Zheng P.-J."/>
            <person name="Zhang X.-J."/>
            <person name="Jia Y."/>
            <person name="Liu Y."/>
            <person name="Niu Y.-X."/>
            <person name="Yu L.-H."/>
            <person name="Chen D.-F."/>
            <person name="Zhang G.-Q."/>
        </authorList>
    </citation>
    <scope>NUCLEOTIDE SEQUENCE</scope>
    <source>
        <tissue evidence="2">Leaf</tissue>
    </source>
</reference>